<sequence>MKKLIKSITCLALVAALVASLAGCAKLNYVTNGTITAIQEVKSGDWKNAGKDGEADAAAEEDVSVLDKPFEAGTYGGVEFKSLEDVANYYVEAYNYTKTLTAQYKDADGNTKTFYKLLGTEDLQVGDVMIDGKANSTINSLVPSIVGPMFDANSWSLVPSGSREPEYDNNLDDNTRKNDNDYRTSAFKAEYILDANVVDNGDGTITLTIQPKQEELAFRGEGPQGSFFEVLGDITGAVKSITVLSFTEGDASDNVKVMYKGGTGSVTIDTKTKEIVSAHYTMVANVDVTHACIAIIKDKSASVKITYTNEYPASDEYLKERRGITRL</sequence>
<evidence type="ECO:0000313" key="3">
    <source>
        <dbReference type="Proteomes" id="UP000190657"/>
    </source>
</evidence>
<keyword evidence="1" id="KW-0732">Signal</keyword>
<dbReference type="Proteomes" id="UP000190657">
    <property type="component" value="Unassembled WGS sequence"/>
</dbReference>
<name>A0A1T4JYZ7_9FIRM</name>
<dbReference type="RefSeq" id="WP_078767694.1">
    <property type="nucleotide sequence ID" value="NZ_FUWW01000002.1"/>
</dbReference>
<evidence type="ECO:0000256" key="1">
    <source>
        <dbReference type="SAM" id="SignalP"/>
    </source>
</evidence>
<proteinExistence type="predicted"/>
<dbReference type="PROSITE" id="PS51257">
    <property type="entry name" value="PROKAR_LIPOPROTEIN"/>
    <property type="match status" value="1"/>
</dbReference>
<gene>
    <name evidence="2" type="ORF">SAMN02745114_00185</name>
</gene>
<feature type="chain" id="PRO_5039252841" evidence="1">
    <location>
        <begin position="26"/>
        <end position="327"/>
    </location>
</feature>
<dbReference type="STRING" id="290054.SAMN02745114_00185"/>
<dbReference type="AlphaFoldDB" id="A0A1T4JYZ7"/>
<evidence type="ECO:0000313" key="2">
    <source>
        <dbReference type="EMBL" id="SJZ35354.1"/>
    </source>
</evidence>
<protein>
    <submittedName>
        <fullName evidence="2">Uncharacterized protein</fullName>
    </submittedName>
</protein>
<dbReference type="EMBL" id="FUWW01000002">
    <property type="protein sequence ID" value="SJZ35354.1"/>
    <property type="molecule type" value="Genomic_DNA"/>
</dbReference>
<accession>A0A1T4JYZ7</accession>
<organism evidence="2 3">
    <name type="scientific">Eubacterium coprostanoligenes</name>
    <dbReference type="NCBI Taxonomy" id="290054"/>
    <lineage>
        <taxon>Bacteria</taxon>
        <taxon>Bacillati</taxon>
        <taxon>Bacillota</taxon>
        <taxon>Clostridia</taxon>
        <taxon>Eubacteriales</taxon>
        <taxon>Eubacteriaceae</taxon>
        <taxon>Eubacterium</taxon>
    </lineage>
</organism>
<keyword evidence="3" id="KW-1185">Reference proteome</keyword>
<feature type="signal peptide" evidence="1">
    <location>
        <begin position="1"/>
        <end position="25"/>
    </location>
</feature>
<reference evidence="3" key="1">
    <citation type="submission" date="2017-02" db="EMBL/GenBank/DDBJ databases">
        <authorList>
            <person name="Varghese N."/>
            <person name="Submissions S."/>
        </authorList>
    </citation>
    <scope>NUCLEOTIDE SEQUENCE [LARGE SCALE GENOMIC DNA]</scope>
    <source>
        <strain evidence="3">ATCC 51222</strain>
    </source>
</reference>